<dbReference type="KEGG" id="aarc:G127AT_12405"/>
<dbReference type="InterPro" id="IPR012338">
    <property type="entry name" value="Beta-lactam/transpept-like"/>
</dbReference>
<dbReference type="InterPro" id="IPR050789">
    <property type="entry name" value="Diverse_Enzym_Activities"/>
</dbReference>
<sequence length="377" mass="40249">MRSKAPGRRSRIFGAGPPAMNSSTRADMLVDSLQPLLEEGVEQRLFSGASAAVTVDGQPMVMNVGTLAYEDPTAVTDTTLFDLASLTKTVTATVIVRLIERGVIDPDAPVREVLPVGTGEGADRITMRMLLTHTSGLPAAASDWRTVPHPPPGERLPGVLRTPLETLPDAVFRYSCVGFIGAAAVAEAATGTPLADLVRDEVSQPLGLESLAFGPVDPAITAATEERMADGRGVVRGEVHDELNWYLGGRAGNAGLFGNAADVAKFAQSFLDRSLLTSAGHRLMTTQQIRPEHQAEHGHGFGLRIDDRGFMGDIGGYGHTGFTGTSWMVDPVRRTAAALLTNRVHPRREHVDIQPFRRRFAAQLAAVVTPRDEAAHG</sequence>
<dbReference type="SUPFAM" id="SSF56601">
    <property type="entry name" value="beta-lactamase/transpeptidase-like"/>
    <property type="match status" value="1"/>
</dbReference>
<reference evidence="4" key="1">
    <citation type="submission" date="2021-03" db="EMBL/GenBank/DDBJ databases">
        <title>Agromyces archimandritus sp. nov., isolated from the cockroach Archimandrita tessellata.</title>
        <authorList>
            <person name="Guzman J."/>
            <person name="Ortuzar M."/>
            <person name="Poehlein A."/>
            <person name="Daniel R."/>
            <person name="Trujillo M."/>
            <person name="Vilcinskas A."/>
        </authorList>
    </citation>
    <scope>NUCLEOTIDE SEQUENCE</scope>
    <source>
        <strain evidence="4">G127AT</strain>
    </source>
</reference>
<protein>
    <submittedName>
        <fullName evidence="4">Beta-lactamase family protein</fullName>
    </submittedName>
</protein>
<evidence type="ECO:0000259" key="3">
    <source>
        <dbReference type="Pfam" id="PF00144"/>
    </source>
</evidence>
<keyword evidence="1" id="KW-0378">Hydrolase</keyword>
<dbReference type="Proteomes" id="UP000671914">
    <property type="component" value="Chromosome"/>
</dbReference>
<gene>
    <name evidence="4" type="ORF">G127AT_12405</name>
</gene>
<keyword evidence="5" id="KW-1185">Reference proteome</keyword>
<dbReference type="Gene3D" id="3.40.710.10">
    <property type="entry name" value="DD-peptidase/beta-lactamase superfamily"/>
    <property type="match status" value="1"/>
</dbReference>
<dbReference type="Pfam" id="PF00144">
    <property type="entry name" value="Beta-lactamase"/>
    <property type="match status" value="1"/>
</dbReference>
<proteinExistence type="predicted"/>
<dbReference type="PANTHER" id="PTHR43283">
    <property type="entry name" value="BETA-LACTAMASE-RELATED"/>
    <property type="match status" value="1"/>
</dbReference>
<dbReference type="PANTHER" id="PTHR43283:SF11">
    <property type="entry name" value="BETA-LACTAMASE-RELATED DOMAIN-CONTAINING PROTEIN"/>
    <property type="match status" value="1"/>
</dbReference>
<dbReference type="AlphaFoldDB" id="A0A975IN02"/>
<feature type="domain" description="Beta-lactamase-related" evidence="3">
    <location>
        <begin position="36"/>
        <end position="352"/>
    </location>
</feature>
<feature type="region of interest" description="Disordered" evidence="2">
    <location>
        <begin position="1"/>
        <end position="20"/>
    </location>
</feature>
<feature type="compositionally biased region" description="Basic residues" evidence="2">
    <location>
        <begin position="1"/>
        <end position="11"/>
    </location>
</feature>
<evidence type="ECO:0000313" key="4">
    <source>
        <dbReference type="EMBL" id="QTX04087.1"/>
    </source>
</evidence>
<name>A0A975IN02_9MICO</name>
<dbReference type="RefSeq" id="WP_210897333.1">
    <property type="nucleotide sequence ID" value="NZ_CP071696.1"/>
</dbReference>
<accession>A0A975IN02</accession>
<dbReference type="InterPro" id="IPR001466">
    <property type="entry name" value="Beta-lactam-related"/>
</dbReference>
<organism evidence="4 5">
    <name type="scientific">Agromyces archimandritae</name>
    <dbReference type="NCBI Taxonomy" id="2781962"/>
    <lineage>
        <taxon>Bacteria</taxon>
        <taxon>Bacillati</taxon>
        <taxon>Actinomycetota</taxon>
        <taxon>Actinomycetes</taxon>
        <taxon>Micrococcales</taxon>
        <taxon>Microbacteriaceae</taxon>
        <taxon>Agromyces</taxon>
    </lineage>
</organism>
<evidence type="ECO:0000313" key="5">
    <source>
        <dbReference type="Proteomes" id="UP000671914"/>
    </source>
</evidence>
<dbReference type="GO" id="GO:0016787">
    <property type="term" value="F:hydrolase activity"/>
    <property type="evidence" value="ECO:0007669"/>
    <property type="project" value="UniProtKB-KW"/>
</dbReference>
<evidence type="ECO:0000256" key="2">
    <source>
        <dbReference type="SAM" id="MobiDB-lite"/>
    </source>
</evidence>
<dbReference type="EMBL" id="CP071696">
    <property type="protein sequence ID" value="QTX04087.1"/>
    <property type="molecule type" value="Genomic_DNA"/>
</dbReference>
<evidence type="ECO:0000256" key="1">
    <source>
        <dbReference type="ARBA" id="ARBA00022801"/>
    </source>
</evidence>